<keyword evidence="2" id="KW-0472">Membrane</keyword>
<reference evidence="4" key="1">
    <citation type="submission" date="2020-01" db="EMBL/GenBank/DDBJ databases">
        <title>'Steroidobacter agaridevorans' sp. nov., agar-degrading bacteria isolated from rhizosphere soils.</title>
        <authorList>
            <person name="Ikenaga M."/>
            <person name="Kataoka M."/>
            <person name="Murouchi A."/>
            <person name="Katsuragi S."/>
            <person name="Sakai M."/>
        </authorList>
    </citation>
    <scope>NUCLEOTIDE SEQUENCE [LARGE SCALE GENOMIC DNA]</scope>
    <source>
        <strain evidence="4">YU21-B</strain>
    </source>
</reference>
<name>A0A829YDD1_9GAMM</name>
<sequence length="330" mass="35224">MSKLQRHSRSVPPSRTRQRGLSLIELMVALVISLVLIGGAIQVYVFSRQNYEVNESVVRLQETARYALSILEPDIRMANSWGLSKGAGFVVTASGLPATNCGADFASAVMTPVDGANNQYSFECPADGAGAVTTADTLVIRRASAVPSTETDGRLLVCSTRTSLSLVIDSSTCVEEPIGQVNDLLVNAYYIGRDSAHQAGLPTLHRWSLVAPDNLDDVGIVPGVEDMQIQFGIDSTGVSGTATGYVNPGEVPAGAQVVSVRLWLLVRSETEETGFTDTQTYEYGDRSDDNGGTTDDLDSAGAARLAYKPNDGFRRLLVSRTIVIRNAMGT</sequence>
<feature type="region of interest" description="Disordered" evidence="1">
    <location>
        <begin position="276"/>
        <end position="297"/>
    </location>
</feature>
<dbReference type="Pfam" id="PF16074">
    <property type="entry name" value="PilW"/>
    <property type="match status" value="1"/>
</dbReference>
<dbReference type="InterPro" id="IPR032092">
    <property type="entry name" value="PilW"/>
</dbReference>
<dbReference type="Pfam" id="PF07963">
    <property type="entry name" value="N_methyl"/>
    <property type="match status" value="1"/>
</dbReference>
<evidence type="ECO:0000256" key="1">
    <source>
        <dbReference type="SAM" id="MobiDB-lite"/>
    </source>
</evidence>
<dbReference type="AlphaFoldDB" id="A0A829YDD1"/>
<comment type="caution">
    <text evidence="3">The sequence shown here is derived from an EMBL/GenBank/DDBJ whole genome shotgun (WGS) entry which is preliminary data.</text>
</comment>
<dbReference type="Proteomes" id="UP000445000">
    <property type="component" value="Unassembled WGS sequence"/>
</dbReference>
<accession>A0A829YDD1</accession>
<evidence type="ECO:0000313" key="3">
    <source>
        <dbReference type="EMBL" id="GFE80838.1"/>
    </source>
</evidence>
<organism evidence="3 4">
    <name type="scientific">Steroidobacter agaridevorans</name>
    <dbReference type="NCBI Taxonomy" id="2695856"/>
    <lineage>
        <taxon>Bacteria</taxon>
        <taxon>Pseudomonadati</taxon>
        <taxon>Pseudomonadota</taxon>
        <taxon>Gammaproteobacteria</taxon>
        <taxon>Steroidobacterales</taxon>
        <taxon>Steroidobacteraceae</taxon>
        <taxon>Steroidobacter</taxon>
    </lineage>
</organism>
<dbReference type="SUPFAM" id="SSF54523">
    <property type="entry name" value="Pili subunits"/>
    <property type="match status" value="1"/>
</dbReference>
<dbReference type="NCBIfam" id="TIGR02532">
    <property type="entry name" value="IV_pilin_GFxxxE"/>
    <property type="match status" value="1"/>
</dbReference>
<gene>
    <name evidence="3" type="primary">pilW</name>
    <name evidence="3" type="ORF">GCM10011487_28380</name>
</gene>
<keyword evidence="4" id="KW-1185">Reference proteome</keyword>
<dbReference type="GO" id="GO:0043683">
    <property type="term" value="P:type IV pilus assembly"/>
    <property type="evidence" value="ECO:0007669"/>
    <property type="project" value="InterPro"/>
</dbReference>
<protein>
    <submittedName>
        <fullName evidence="3">Type IV minor pilin protein PilW</fullName>
    </submittedName>
</protein>
<keyword evidence="2" id="KW-1133">Transmembrane helix</keyword>
<dbReference type="EMBL" id="BLJN01000002">
    <property type="protein sequence ID" value="GFE80838.1"/>
    <property type="molecule type" value="Genomic_DNA"/>
</dbReference>
<feature type="transmembrane region" description="Helical" evidence="2">
    <location>
        <begin position="21"/>
        <end position="46"/>
    </location>
</feature>
<dbReference type="RefSeq" id="WP_161812466.1">
    <property type="nucleotide sequence ID" value="NZ_BLJN01000002.1"/>
</dbReference>
<keyword evidence="2" id="KW-0812">Transmembrane</keyword>
<evidence type="ECO:0000313" key="4">
    <source>
        <dbReference type="Proteomes" id="UP000445000"/>
    </source>
</evidence>
<dbReference type="PROSITE" id="PS00409">
    <property type="entry name" value="PROKAR_NTER_METHYL"/>
    <property type="match status" value="1"/>
</dbReference>
<proteinExistence type="predicted"/>
<evidence type="ECO:0000256" key="2">
    <source>
        <dbReference type="SAM" id="Phobius"/>
    </source>
</evidence>
<dbReference type="InterPro" id="IPR045584">
    <property type="entry name" value="Pilin-like"/>
</dbReference>
<dbReference type="InterPro" id="IPR012902">
    <property type="entry name" value="N_methyl_site"/>
</dbReference>